<dbReference type="Proteomes" id="UP000781932">
    <property type="component" value="Unassembled WGS sequence"/>
</dbReference>
<organism evidence="2 3">
    <name type="scientific">Colletotrichum karsti</name>
    <dbReference type="NCBI Taxonomy" id="1095194"/>
    <lineage>
        <taxon>Eukaryota</taxon>
        <taxon>Fungi</taxon>
        <taxon>Dikarya</taxon>
        <taxon>Ascomycota</taxon>
        <taxon>Pezizomycotina</taxon>
        <taxon>Sordariomycetes</taxon>
        <taxon>Hypocreomycetidae</taxon>
        <taxon>Glomerellales</taxon>
        <taxon>Glomerellaceae</taxon>
        <taxon>Colletotrichum</taxon>
        <taxon>Colletotrichum boninense species complex</taxon>
    </lineage>
</organism>
<keyword evidence="1" id="KW-0732">Signal</keyword>
<protein>
    <submittedName>
        <fullName evidence="2">Uncharacterized protein</fullName>
    </submittedName>
</protein>
<gene>
    <name evidence="2" type="ORF">CkaCkLH20_04189</name>
</gene>
<dbReference type="EMBL" id="JAATWM020000011">
    <property type="protein sequence ID" value="KAF9878151.1"/>
    <property type="molecule type" value="Genomic_DNA"/>
</dbReference>
<feature type="signal peptide" evidence="1">
    <location>
        <begin position="1"/>
        <end position="16"/>
    </location>
</feature>
<dbReference type="RefSeq" id="XP_038747612.1">
    <property type="nucleotide sequence ID" value="XM_038886908.1"/>
</dbReference>
<evidence type="ECO:0000313" key="3">
    <source>
        <dbReference type="Proteomes" id="UP000781932"/>
    </source>
</evidence>
<proteinExistence type="predicted"/>
<keyword evidence="3" id="KW-1185">Reference proteome</keyword>
<name>A0A9P6ICR5_9PEZI</name>
<dbReference type="PROSITE" id="PS51257">
    <property type="entry name" value="PROKAR_LIPOPROTEIN"/>
    <property type="match status" value="1"/>
</dbReference>
<dbReference type="AlphaFoldDB" id="A0A9P6ICR5"/>
<reference evidence="2" key="1">
    <citation type="submission" date="2020-03" db="EMBL/GenBank/DDBJ databases">
        <authorList>
            <person name="He L."/>
        </authorList>
    </citation>
    <scope>NUCLEOTIDE SEQUENCE</scope>
    <source>
        <strain evidence="2">CkLH20</strain>
    </source>
</reference>
<comment type="caution">
    <text evidence="2">The sequence shown here is derived from an EMBL/GenBank/DDBJ whole genome shotgun (WGS) entry which is preliminary data.</text>
</comment>
<dbReference type="OrthoDB" id="4825549at2759"/>
<dbReference type="GeneID" id="62159982"/>
<reference evidence="2" key="2">
    <citation type="submission" date="2020-11" db="EMBL/GenBank/DDBJ databases">
        <title>Whole genome sequencing of Colletotrichum sp.</title>
        <authorList>
            <person name="Li H."/>
        </authorList>
    </citation>
    <scope>NUCLEOTIDE SEQUENCE</scope>
    <source>
        <strain evidence="2">CkLH20</strain>
    </source>
</reference>
<evidence type="ECO:0000313" key="2">
    <source>
        <dbReference type="EMBL" id="KAF9878151.1"/>
    </source>
</evidence>
<feature type="chain" id="PRO_5040473302" evidence="1">
    <location>
        <begin position="17"/>
        <end position="132"/>
    </location>
</feature>
<evidence type="ECO:0000256" key="1">
    <source>
        <dbReference type="SAM" id="SignalP"/>
    </source>
</evidence>
<accession>A0A9P6ICR5</accession>
<sequence length="132" mass="15085">MVLIKNLLVLALPISATTTGCFKGGEFGSYGKWLKEIDDVIKQERLEVACAMLAGDGKRKFKGHEERLFCMQEKDGLKWDFSLKYIRSGERSIDKNECMSGMKKQIYCKYGGRTDYYNWQYKADPNRGSCVG</sequence>